<protein>
    <recommendedName>
        <fullName evidence="1">HTH cro/C1-type domain-containing protein</fullName>
    </recommendedName>
</protein>
<dbReference type="SMART" id="SM00530">
    <property type="entry name" value="HTH_XRE"/>
    <property type="match status" value="1"/>
</dbReference>
<evidence type="ECO:0000313" key="2">
    <source>
        <dbReference type="EMBL" id="CAG9184354.1"/>
    </source>
</evidence>
<dbReference type="CDD" id="cd00093">
    <property type="entry name" value="HTH_XRE"/>
    <property type="match status" value="1"/>
</dbReference>
<evidence type="ECO:0000313" key="3">
    <source>
        <dbReference type="Proteomes" id="UP000721236"/>
    </source>
</evidence>
<dbReference type="Pfam" id="PF01381">
    <property type="entry name" value="HTH_3"/>
    <property type="match status" value="1"/>
</dbReference>
<name>A0ABN7ZF82_9BURK</name>
<proteinExistence type="predicted"/>
<comment type="caution">
    <text evidence="2">The sequence shown here is derived from an EMBL/GenBank/DDBJ whole genome shotgun (WGS) entry which is preliminary data.</text>
</comment>
<organism evidence="2 3">
    <name type="scientific">Cupriavidus respiraculi</name>
    <dbReference type="NCBI Taxonomy" id="195930"/>
    <lineage>
        <taxon>Bacteria</taxon>
        <taxon>Pseudomonadati</taxon>
        <taxon>Pseudomonadota</taxon>
        <taxon>Betaproteobacteria</taxon>
        <taxon>Burkholderiales</taxon>
        <taxon>Burkholderiaceae</taxon>
        <taxon>Cupriavidus</taxon>
    </lineage>
</organism>
<gene>
    <name evidence="2" type="ORF">LMG21510_05076</name>
</gene>
<dbReference type="Proteomes" id="UP000721236">
    <property type="component" value="Unassembled WGS sequence"/>
</dbReference>
<dbReference type="PROSITE" id="PS50943">
    <property type="entry name" value="HTH_CROC1"/>
    <property type="match status" value="1"/>
</dbReference>
<dbReference type="InterPro" id="IPR001387">
    <property type="entry name" value="Cro/C1-type_HTH"/>
</dbReference>
<dbReference type="SUPFAM" id="SSF47413">
    <property type="entry name" value="lambda repressor-like DNA-binding domains"/>
    <property type="match status" value="1"/>
</dbReference>
<feature type="domain" description="HTH cro/C1-type" evidence="1">
    <location>
        <begin position="52"/>
        <end position="105"/>
    </location>
</feature>
<dbReference type="Gene3D" id="1.10.260.40">
    <property type="entry name" value="lambda repressor-like DNA-binding domains"/>
    <property type="match status" value="1"/>
</dbReference>
<keyword evidence="3" id="KW-1185">Reference proteome</keyword>
<dbReference type="RefSeq" id="WP_224044627.1">
    <property type="nucleotide sequence ID" value="NZ_CAJZAH010000011.1"/>
</dbReference>
<reference evidence="2 3" key="1">
    <citation type="submission" date="2021-08" db="EMBL/GenBank/DDBJ databases">
        <authorList>
            <person name="Peeters C."/>
        </authorList>
    </citation>
    <scope>NUCLEOTIDE SEQUENCE [LARGE SCALE GENOMIC DNA]</scope>
    <source>
        <strain evidence="2 3">LMG 21510</strain>
    </source>
</reference>
<evidence type="ECO:0000259" key="1">
    <source>
        <dbReference type="PROSITE" id="PS50943"/>
    </source>
</evidence>
<dbReference type="EMBL" id="CAJZAH010000011">
    <property type="protein sequence ID" value="CAG9184354.1"/>
    <property type="molecule type" value="Genomic_DNA"/>
</dbReference>
<sequence>MDRVQIITDGQGQPAFAVIPYADYVALRSDTDKDLVPHAVAERILVDEVPPIRAWREHLGLTQKEVAERLGISQPAFAKQENAPRVRKATREKIAAAMGIHAEQLDVA</sequence>
<accession>A0ABN7ZF82</accession>
<dbReference type="InterPro" id="IPR010982">
    <property type="entry name" value="Lambda_DNA-bd_dom_sf"/>
</dbReference>